<dbReference type="PANTHER" id="PTHR46072:SF4">
    <property type="entry name" value="AMIDASE C550.07-RELATED"/>
    <property type="match status" value="1"/>
</dbReference>
<dbReference type="STRING" id="930089.W6Y1R3"/>
<dbReference type="Pfam" id="PF01425">
    <property type="entry name" value="Amidase"/>
    <property type="match status" value="1"/>
</dbReference>
<evidence type="ECO:0000256" key="2">
    <source>
        <dbReference type="ARBA" id="ARBA00009199"/>
    </source>
</evidence>
<feature type="active site" description="Acyl-ester intermediate" evidence="5">
    <location>
        <position position="248"/>
    </location>
</feature>
<reference evidence="8 9" key="1">
    <citation type="journal article" date="2013" name="PLoS Genet.">
        <title>Comparative genome structure, secondary metabolite, and effector coding capacity across Cochliobolus pathogens.</title>
        <authorList>
            <person name="Condon B.J."/>
            <person name="Leng Y."/>
            <person name="Wu D."/>
            <person name="Bushley K.E."/>
            <person name="Ohm R.A."/>
            <person name="Otillar R."/>
            <person name="Martin J."/>
            <person name="Schackwitz W."/>
            <person name="Grimwood J."/>
            <person name="MohdZainudin N."/>
            <person name="Xue C."/>
            <person name="Wang R."/>
            <person name="Manning V.A."/>
            <person name="Dhillon B."/>
            <person name="Tu Z.J."/>
            <person name="Steffenson B.J."/>
            <person name="Salamov A."/>
            <person name="Sun H."/>
            <person name="Lowry S."/>
            <person name="LaButti K."/>
            <person name="Han J."/>
            <person name="Copeland A."/>
            <person name="Lindquist E."/>
            <person name="Barry K."/>
            <person name="Schmutz J."/>
            <person name="Baker S.E."/>
            <person name="Ciuffetti L.M."/>
            <person name="Grigoriev I.V."/>
            <person name="Zhong S."/>
            <person name="Turgeon B.G."/>
        </authorList>
    </citation>
    <scope>NUCLEOTIDE SEQUENCE [LARGE SCALE GENOMIC DNA]</scope>
    <source>
        <strain evidence="8 9">26-R-13</strain>
    </source>
</reference>
<feature type="binding site" evidence="6">
    <location>
        <position position="224"/>
    </location>
    <ligand>
        <name>substrate</name>
    </ligand>
</feature>
<feature type="binding site" evidence="6">
    <location>
        <begin position="245"/>
        <end position="248"/>
    </location>
    <ligand>
        <name>substrate</name>
    </ligand>
</feature>
<dbReference type="SUPFAM" id="SSF75304">
    <property type="entry name" value="Amidase signature (AS) enzymes"/>
    <property type="match status" value="1"/>
</dbReference>
<dbReference type="InterPro" id="IPR023631">
    <property type="entry name" value="Amidase_dom"/>
</dbReference>
<evidence type="ECO:0000259" key="7">
    <source>
        <dbReference type="Pfam" id="PF01425"/>
    </source>
</evidence>
<dbReference type="GO" id="GO:0004040">
    <property type="term" value="F:amidase activity"/>
    <property type="evidence" value="ECO:0007669"/>
    <property type="project" value="UniProtKB-EC"/>
</dbReference>
<dbReference type="EMBL" id="KI964775">
    <property type="protein sequence ID" value="EUC28979.1"/>
    <property type="molecule type" value="Genomic_DNA"/>
</dbReference>
<dbReference type="Proteomes" id="UP000053841">
    <property type="component" value="Unassembled WGS sequence"/>
</dbReference>
<sequence>MTAGTRILPVVEVKSVPTGSAEFEELRWAKLNKLDAKVPKDLYLPSTLIENPPLDVTQIPRTCGILTPEEIEITESYDAVGLAAAIAERRYTAVAVAKAFSRRAIICHQITCCLTQWFPEDAIKQAQALDDHLALTGKVVGPLHGVPISIKEHIRIKGQDTCFGFMAATESSSEDADLVVLLRAAGAVFYVKTMQPQGLLHLESDSPLGRVLNPYNINLSAGGSSGGEAALLALRGSVLGVGTDIGGSVRGPAAFCGIYGFKPTAYTLPISGLSPGAFPPALNIMPSVGPMCRSLRDCDLFMRSVLEQWPYLVDPLLIPLPWTGLKTPTSARKLKIGIMVTDGMITPMPPITRALAWAESRLQSFAGVEVKSFRPYQAKEGLTLVRRLFLPDGGVGFRALLAAIGEPEHHLSTAVLSTATDASSLGAVAQLRVDRDDYRRHMAAHWNAEDVDVVLMPAFVGPASAHDTAIYKSYTSVWNVVDYPSIAIPTPLFAKAKGQETYLDQNFVGQEDQYVRQAYEETCFEGAPLALQLVTRKHHDNLLFGALELLRKPLQLH</sequence>
<keyword evidence="9" id="KW-1185">Reference proteome</keyword>
<proteinExistence type="inferred from homology"/>
<dbReference type="InterPro" id="IPR036928">
    <property type="entry name" value="AS_sf"/>
</dbReference>
<organism evidence="8 9">
    <name type="scientific">Cochliobolus carbonum (strain 26-R-13)</name>
    <name type="common">Maize leaf spot fungus</name>
    <name type="synonym">Bipolaris zeicola</name>
    <dbReference type="NCBI Taxonomy" id="930089"/>
    <lineage>
        <taxon>Eukaryota</taxon>
        <taxon>Fungi</taxon>
        <taxon>Dikarya</taxon>
        <taxon>Ascomycota</taxon>
        <taxon>Pezizomycotina</taxon>
        <taxon>Dothideomycetes</taxon>
        <taxon>Pleosporomycetidae</taxon>
        <taxon>Pleosporales</taxon>
        <taxon>Pleosporineae</taxon>
        <taxon>Pleosporaceae</taxon>
        <taxon>Bipolaris</taxon>
    </lineage>
</organism>
<dbReference type="PIRSF" id="PIRSF001221">
    <property type="entry name" value="Amidase_fungi"/>
    <property type="match status" value="1"/>
</dbReference>
<dbReference type="EC" id="3.5.1.4" evidence="3"/>
<accession>W6Y1R3</accession>
<evidence type="ECO:0000313" key="8">
    <source>
        <dbReference type="EMBL" id="EUC28979.1"/>
    </source>
</evidence>
<dbReference type="HOGENOM" id="CLU_009600_9_2_1"/>
<dbReference type="PANTHER" id="PTHR46072">
    <property type="entry name" value="AMIDASE-RELATED-RELATED"/>
    <property type="match status" value="1"/>
</dbReference>
<gene>
    <name evidence="8" type="ORF">COCCADRAFT_40586</name>
</gene>
<dbReference type="PROSITE" id="PS00571">
    <property type="entry name" value="AMIDASES"/>
    <property type="match status" value="1"/>
</dbReference>
<keyword evidence="4" id="KW-0378">Hydrolase</keyword>
<dbReference type="InterPro" id="IPR020556">
    <property type="entry name" value="Amidase_CS"/>
</dbReference>
<dbReference type="GeneID" id="19149291"/>
<comment type="catalytic activity">
    <reaction evidence="1">
        <text>a monocarboxylic acid amide + H2O = a monocarboxylate + NH4(+)</text>
        <dbReference type="Rhea" id="RHEA:12020"/>
        <dbReference type="ChEBI" id="CHEBI:15377"/>
        <dbReference type="ChEBI" id="CHEBI:28938"/>
        <dbReference type="ChEBI" id="CHEBI:35757"/>
        <dbReference type="ChEBI" id="CHEBI:83628"/>
        <dbReference type="EC" id="3.5.1.4"/>
    </reaction>
</comment>
<dbReference type="AlphaFoldDB" id="W6Y1R3"/>
<evidence type="ECO:0000256" key="4">
    <source>
        <dbReference type="ARBA" id="ARBA00022801"/>
    </source>
</evidence>
<evidence type="ECO:0000256" key="6">
    <source>
        <dbReference type="PIRSR" id="PIRSR001221-2"/>
    </source>
</evidence>
<name>W6Y1R3_COCC2</name>
<dbReference type="OrthoDB" id="6428749at2759"/>
<feature type="active site" description="Charge relay system" evidence="5">
    <location>
        <position position="151"/>
    </location>
</feature>
<feature type="active site" description="Charge relay system" evidence="5">
    <location>
        <position position="224"/>
    </location>
</feature>
<dbReference type="RefSeq" id="XP_007716714.1">
    <property type="nucleotide sequence ID" value="XM_007718524.1"/>
</dbReference>
<feature type="domain" description="Amidase" evidence="7">
    <location>
        <begin position="96"/>
        <end position="543"/>
    </location>
</feature>
<evidence type="ECO:0000313" key="9">
    <source>
        <dbReference type="Proteomes" id="UP000053841"/>
    </source>
</evidence>
<feature type="binding site" evidence="6">
    <location>
        <position position="199"/>
    </location>
    <ligand>
        <name>substrate</name>
    </ligand>
</feature>
<dbReference type="Gene3D" id="3.90.1300.10">
    <property type="entry name" value="Amidase signature (AS) domain"/>
    <property type="match status" value="1"/>
</dbReference>
<evidence type="ECO:0000256" key="1">
    <source>
        <dbReference type="ARBA" id="ARBA00001311"/>
    </source>
</evidence>
<protein>
    <recommendedName>
        <fullName evidence="3">amidase</fullName>
        <ecNumber evidence="3">3.5.1.4</ecNumber>
    </recommendedName>
</protein>
<evidence type="ECO:0000256" key="3">
    <source>
        <dbReference type="ARBA" id="ARBA00012922"/>
    </source>
</evidence>
<dbReference type="eggNOG" id="KOG1212">
    <property type="taxonomic scope" value="Eukaryota"/>
</dbReference>
<comment type="similarity">
    <text evidence="2">Belongs to the amidase family.</text>
</comment>
<dbReference type="KEGG" id="bze:COCCADRAFT_40586"/>
<evidence type="ECO:0000256" key="5">
    <source>
        <dbReference type="PIRSR" id="PIRSR001221-1"/>
    </source>
</evidence>